<reference evidence="3 4" key="1">
    <citation type="submission" date="2018-04" db="EMBL/GenBank/DDBJ databases">
        <title>Genomic Encyclopedia of Type Strains, Phase IV (KMG-IV): sequencing the most valuable type-strain genomes for metagenomic binning, comparative biology and taxonomic classification.</title>
        <authorList>
            <person name="Goeker M."/>
        </authorList>
    </citation>
    <scope>NUCLEOTIDE SEQUENCE [LARGE SCALE GENOMIC DNA]</scope>
    <source>
        <strain evidence="3 4">DSM 28688</strain>
    </source>
</reference>
<dbReference type="Pfam" id="PF13560">
    <property type="entry name" value="HTH_31"/>
    <property type="match status" value="1"/>
</dbReference>
<protein>
    <submittedName>
        <fullName evidence="3">Helix-turn-helix protein</fullName>
    </submittedName>
</protein>
<dbReference type="Proteomes" id="UP000245887">
    <property type="component" value="Unassembled WGS sequence"/>
</dbReference>
<dbReference type="OrthoDB" id="129597at2"/>
<dbReference type="GO" id="GO:0005829">
    <property type="term" value="C:cytosol"/>
    <property type="evidence" value="ECO:0007669"/>
    <property type="project" value="TreeGrafter"/>
</dbReference>
<dbReference type="PANTHER" id="PTHR46797:SF1">
    <property type="entry name" value="METHYLPHOSPHONATE SYNTHASE"/>
    <property type="match status" value="1"/>
</dbReference>
<dbReference type="CDD" id="cd00093">
    <property type="entry name" value="HTH_XRE"/>
    <property type="match status" value="1"/>
</dbReference>
<evidence type="ECO:0000313" key="4">
    <source>
        <dbReference type="Proteomes" id="UP000245887"/>
    </source>
</evidence>
<dbReference type="RefSeq" id="WP_116919581.1">
    <property type="nucleotide sequence ID" value="NZ_QEKQ01000008.1"/>
</dbReference>
<proteinExistence type="predicted"/>
<organism evidence="3 4">
    <name type="scientific">Tamilnaduibacter salinus</name>
    <dbReference type="NCBI Taxonomy" id="1484056"/>
    <lineage>
        <taxon>Bacteria</taxon>
        <taxon>Pseudomonadati</taxon>
        <taxon>Pseudomonadota</taxon>
        <taxon>Gammaproteobacteria</taxon>
        <taxon>Pseudomonadales</taxon>
        <taxon>Marinobacteraceae</taxon>
        <taxon>Tamilnaduibacter</taxon>
    </lineage>
</organism>
<dbReference type="InterPro" id="IPR010982">
    <property type="entry name" value="Lambda_DNA-bd_dom_sf"/>
</dbReference>
<feature type="domain" description="HTH cro/C1-type" evidence="2">
    <location>
        <begin position="69"/>
        <end position="123"/>
    </location>
</feature>
<dbReference type="InterPro" id="IPR050807">
    <property type="entry name" value="TransReg_Diox_bact_type"/>
</dbReference>
<comment type="caution">
    <text evidence="3">The sequence shown here is derived from an EMBL/GenBank/DDBJ whole genome shotgun (WGS) entry which is preliminary data.</text>
</comment>
<dbReference type="SMART" id="SM00530">
    <property type="entry name" value="HTH_XRE"/>
    <property type="match status" value="1"/>
</dbReference>
<evidence type="ECO:0000256" key="1">
    <source>
        <dbReference type="ARBA" id="ARBA00023125"/>
    </source>
</evidence>
<dbReference type="GO" id="GO:0003677">
    <property type="term" value="F:DNA binding"/>
    <property type="evidence" value="ECO:0007669"/>
    <property type="project" value="UniProtKB-KW"/>
</dbReference>
<dbReference type="InterPro" id="IPR001387">
    <property type="entry name" value="Cro/C1-type_HTH"/>
</dbReference>
<keyword evidence="1" id="KW-0238">DNA-binding</keyword>
<evidence type="ECO:0000313" key="3">
    <source>
        <dbReference type="EMBL" id="PVY70799.1"/>
    </source>
</evidence>
<dbReference type="PROSITE" id="PS50943">
    <property type="entry name" value="HTH_CROC1"/>
    <property type="match status" value="1"/>
</dbReference>
<accession>A0A2U1CUR4</accession>
<sequence>MTVQVIEKEGAPEWAVIPYDEYQALLRLAEDAQDVADAHEAMRDVAEGKDELIPGDVVERLVSGDEHPLRVWRTYRGLTQEALGRSAGVGKSYVSQIESGRKTGSATMLSRLAKALNVDVDDLLMSDDVKGRVLDGVGP</sequence>
<dbReference type="AlphaFoldDB" id="A0A2U1CUR4"/>
<dbReference type="GO" id="GO:0003700">
    <property type="term" value="F:DNA-binding transcription factor activity"/>
    <property type="evidence" value="ECO:0007669"/>
    <property type="project" value="TreeGrafter"/>
</dbReference>
<dbReference type="Gene3D" id="1.10.260.40">
    <property type="entry name" value="lambda repressor-like DNA-binding domains"/>
    <property type="match status" value="1"/>
</dbReference>
<dbReference type="SUPFAM" id="SSF47413">
    <property type="entry name" value="lambda repressor-like DNA-binding domains"/>
    <property type="match status" value="1"/>
</dbReference>
<dbReference type="EMBL" id="QEKQ01000008">
    <property type="protein sequence ID" value="PVY70799.1"/>
    <property type="molecule type" value="Genomic_DNA"/>
</dbReference>
<evidence type="ECO:0000259" key="2">
    <source>
        <dbReference type="PROSITE" id="PS50943"/>
    </source>
</evidence>
<gene>
    <name evidence="3" type="ORF">C8D92_108156</name>
</gene>
<dbReference type="PANTHER" id="PTHR46797">
    <property type="entry name" value="HTH-TYPE TRANSCRIPTIONAL REGULATOR"/>
    <property type="match status" value="1"/>
</dbReference>
<name>A0A2U1CUR4_9GAMM</name>